<dbReference type="Proteomes" id="UP000772434">
    <property type="component" value="Unassembled WGS sequence"/>
</dbReference>
<feature type="region of interest" description="Disordered" evidence="1">
    <location>
        <begin position="204"/>
        <end position="231"/>
    </location>
</feature>
<dbReference type="OrthoDB" id="3128704at2759"/>
<evidence type="ECO:0000313" key="4">
    <source>
        <dbReference type="Proteomes" id="UP000772434"/>
    </source>
</evidence>
<keyword evidence="2" id="KW-1133">Transmembrane helix</keyword>
<dbReference type="EMBL" id="JADNRY010000208">
    <property type="protein sequence ID" value="KAF9061261.1"/>
    <property type="molecule type" value="Genomic_DNA"/>
</dbReference>
<protein>
    <submittedName>
        <fullName evidence="3">Uncharacterized protein</fullName>
    </submittedName>
</protein>
<feature type="compositionally biased region" description="Polar residues" evidence="1">
    <location>
        <begin position="222"/>
        <end position="231"/>
    </location>
</feature>
<gene>
    <name evidence="3" type="ORF">BDP27DRAFT_1488808</name>
</gene>
<reference evidence="3" key="1">
    <citation type="submission" date="2020-11" db="EMBL/GenBank/DDBJ databases">
        <authorList>
            <consortium name="DOE Joint Genome Institute"/>
            <person name="Ahrendt S."/>
            <person name="Riley R."/>
            <person name="Andreopoulos W."/>
            <person name="Labutti K."/>
            <person name="Pangilinan J."/>
            <person name="Ruiz-Duenas F.J."/>
            <person name="Barrasa J.M."/>
            <person name="Sanchez-Garcia M."/>
            <person name="Camarero S."/>
            <person name="Miyauchi S."/>
            <person name="Serrano A."/>
            <person name="Linde D."/>
            <person name="Babiker R."/>
            <person name="Drula E."/>
            <person name="Ayuso-Fernandez I."/>
            <person name="Pacheco R."/>
            <person name="Padilla G."/>
            <person name="Ferreira P."/>
            <person name="Barriuso J."/>
            <person name="Kellner H."/>
            <person name="Castanera R."/>
            <person name="Alfaro M."/>
            <person name="Ramirez L."/>
            <person name="Pisabarro A.G."/>
            <person name="Kuo A."/>
            <person name="Tritt A."/>
            <person name="Lipzen A."/>
            <person name="He G."/>
            <person name="Yan M."/>
            <person name="Ng V."/>
            <person name="Cullen D."/>
            <person name="Martin F."/>
            <person name="Rosso M.-N."/>
            <person name="Henrissat B."/>
            <person name="Hibbett D."/>
            <person name="Martinez A.T."/>
            <person name="Grigoriev I.V."/>
        </authorList>
    </citation>
    <scope>NUCLEOTIDE SEQUENCE</scope>
    <source>
        <strain evidence="3">AH 40177</strain>
    </source>
</reference>
<proteinExistence type="predicted"/>
<evidence type="ECO:0000313" key="3">
    <source>
        <dbReference type="EMBL" id="KAF9061261.1"/>
    </source>
</evidence>
<keyword evidence="2" id="KW-0812">Transmembrane</keyword>
<keyword evidence="2" id="KW-0472">Membrane</keyword>
<organism evidence="3 4">
    <name type="scientific">Rhodocollybia butyracea</name>
    <dbReference type="NCBI Taxonomy" id="206335"/>
    <lineage>
        <taxon>Eukaryota</taxon>
        <taxon>Fungi</taxon>
        <taxon>Dikarya</taxon>
        <taxon>Basidiomycota</taxon>
        <taxon>Agaricomycotina</taxon>
        <taxon>Agaricomycetes</taxon>
        <taxon>Agaricomycetidae</taxon>
        <taxon>Agaricales</taxon>
        <taxon>Marasmiineae</taxon>
        <taxon>Omphalotaceae</taxon>
        <taxon>Rhodocollybia</taxon>
    </lineage>
</organism>
<evidence type="ECO:0000256" key="2">
    <source>
        <dbReference type="SAM" id="Phobius"/>
    </source>
</evidence>
<keyword evidence="4" id="KW-1185">Reference proteome</keyword>
<accession>A0A9P5TZX0</accession>
<sequence length="231" mass="25527">MTFTLDNNSTSKMFTYEPFDSLQLPGFSNFEYFSQDNLTPGNHTLITEVTQIQGGGISAVIDYLTYTPSWTFLFEKPNFANSNSTNNTMGEANSHETKLTTKEKTSIITGSVIGGVITLAMICLFFMRLFRFLKKSPTQLEDSLEVIEPFPIEIDKATLHQSSEPDGSSGALNGTITVHTELTPPNATPEVLQLMQDVLNRMARSSTDVGTMQPPAYESERGTQITSEERG</sequence>
<comment type="caution">
    <text evidence="3">The sequence shown here is derived from an EMBL/GenBank/DDBJ whole genome shotgun (WGS) entry which is preliminary data.</text>
</comment>
<evidence type="ECO:0000256" key="1">
    <source>
        <dbReference type="SAM" id="MobiDB-lite"/>
    </source>
</evidence>
<name>A0A9P5TZX0_9AGAR</name>
<feature type="transmembrane region" description="Helical" evidence="2">
    <location>
        <begin position="107"/>
        <end position="127"/>
    </location>
</feature>
<dbReference type="AlphaFoldDB" id="A0A9P5TZX0"/>